<name>A0AAW0IRQ5_QUESU</name>
<comment type="caution">
    <text evidence="2">The sequence shown here is derived from an EMBL/GenBank/DDBJ whole genome shotgun (WGS) entry which is preliminary data.</text>
</comment>
<organism evidence="2 3">
    <name type="scientific">Quercus suber</name>
    <name type="common">Cork oak</name>
    <dbReference type="NCBI Taxonomy" id="58331"/>
    <lineage>
        <taxon>Eukaryota</taxon>
        <taxon>Viridiplantae</taxon>
        <taxon>Streptophyta</taxon>
        <taxon>Embryophyta</taxon>
        <taxon>Tracheophyta</taxon>
        <taxon>Spermatophyta</taxon>
        <taxon>Magnoliopsida</taxon>
        <taxon>eudicotyledons</taxon>
        <taxon>Gunneridae</taxon>
        <taxon>Pentapetalae</taxon>
        <taxon>rosids</taxon>
        <taxon>fabids</taxon>
        <taxon>Fagales</taxon>
        <taxon>Fagaceae</taxon>
        <taxon>Quercus</taxon>
    </lineage>
</organism>
<feature type="region of interest" description="Disordered" evidence="1">
    <location>
        <begin position="1"/>
        <end position="21"/>
    </location>
</feature>
<evidence type="ECO:0000313" key="3">
    <source>
        <dbReference type="Proteomes" id="UP000237347"/>
    </source>
</evidence>
<reference evidence="2 3" key="1">
    <citation type="journal article" date="2018" name="Sci. Data">
        <title>The draft genome sequence of cork oak.</title>
        <authorList>
            <person name="Ramos A.M."/>
            <person name="Usie A."/>
            <person name="Barbosa P."/>
            <person name="Barros P.M."/>
            <person name="Capote T."/>
            <person name="Chaves I."/>
            <person name="Simoes F."/>
            <person name="Abreu I."/>
            <person name="Carrasquinho I."/>
            <person name="Faro C."/>
            <person name="Guimaraes J.B."/>
            <person name="Mendonca D."/>
            <person name="Nobrega F."/>
            <person name="Rodrigues L."/>
            <person name="Saibo N.J.M."/>
            <person name="Varela M.C."/>
            <person name="Egas C."/>
            <person name="Matos J."/>
            <person name="Miguel C.M."/>
            <person name="Oliveira M.M."/>
            <person name="Ricardo C.P."/>
            <person name="Goncalves S."/>
        </authorList>
    </citation>
    <scope>NUCLEOTIDE SEQUENCE [LARGE SCALE GENOMIC DNA]</scope>
    <source>
        <strain evidence="3">cv. HL8</strain>
    </source>
</reference>
<proteinExistence type="predicted"/>
<keyword evidence="3" id="KW-1185">Reference proteome</keyword>
<accession>A0AAW0IRQ5</accession>
<gene>
    <name evidence="2" type="ORF">CFP56_043454</name>
</gene>
<dbReference type="AlphaFoldDB" id="A0AAW0IRQ5"/>
<protein>
    <submittedName>
        <fullName evidence="2">Uncharacterized protein</fullName>
    </submittedName>
</protein>
<dbReference type="Proteomes" id="UP000237347">
    <property type="component" value="Unassembled WGS sequence"/>
</dbReference>
<evidence type="ECO:0000256" key="1">
    <source>
        <dbReference type="SAM" id="MobiDB-lite"/>
    </source>
</evidence>
<evidence type="ECO:0000313" key="2">
    <source>
        <dbReference type="EMBL" id="KAK7816922.1"/>
    </source>
</evidence>
<dbReference type="EMBL" id="PKMF04000912">
    <property type="protein sequence ID" value="KAK7816922.1"/>
    <property type="molecule type" value="Genomic_DNA"/>
</dbReference>
<sequence>MENDASPPSTTSTTTATSTPPCEEIVKTTLHLENQNFGTDFASLYHSIFPPKSPLLTTTTTSISLMSSPSMCSSSIDDAVSSTQNRLNQA</sequence>